<dbReference type="EMBL" id="BARS01043171">
    <property type="protein sequence ID" value="GAG36766.1"/>
    <property type="molecule type" value="Genomic_DNA"/>
</dbReference>
<dbReference type="AlphaFoldDB" id="X0YIW0"/>
<organism evidence="2">
    <name type="scientific">marine sediment metagenome</name>
    <dbReference type="NCBI Taxonomy" id="412755"/>
    <lineage>
        <taxon>unclassified sequences</taxon>
        <taxon>metagenomes</taxon>
        <taxon>ecological metagenomes</taxon>
    </lineage>
</organism>
<sequence length="136" mass="16194">MFILCLIITILLIFIFILIIHKLFYNSNTLNNINNKDYLVKIHDNLENDNQNSLDLFNNYPSYRLGDAVYLLHNKNNWNYNPNHSTLKYANISLHNYEDIYPNSILSEYLKLSNYTEKNWDSLIEIVNNKFISDIN</sequence>
<accession>X0YIW0</accession>
<keyword evidence="1" id="KW-0472">Membrane</keyword>
<evidence type="ECO:0000313" key="2">
    <source>
        <dbReference type="EMBL" id="GAG36766.1"/>
    </source>
</evidence>
<keyword evidence="1" id="KW-1133">Transmembrane helix</keyword>
<feature type="non-terminal residue" evidence="2">
    <location>
        <position position="136"/>
    </location>
</feature>
<name>X0YIW0_9ZZZZ</name>
<evidence type="ECO:0000256" key="1">
    <source>
        <dbReference type="SAM" id="Phobius"/>
    </source>
</evidence>
<keyword evidence="1" id="KW-0812">Transmembrane</keyword>
<comment type="caution">
    <text evidence="2">The sequence shown here is derived from an EMBL/GenBank/DDBJ whole genome shotgun (WGS) entry which is preliminary data.</text>
</comment>
<protein>
    <submittedName>
        <fullName evidence="2">Uncharacterized protein</fullName>
    </submittedName>
</protein>
<feature type="transmembrane region" description="Helical" evidence="1">
    <location>
        <begin position="6"/>
        <end position="25"/>
    </location>
</feature>
<reference evidence="2" key="1">
    <citation type="journal article" date="2014" name="Front. Microbiol.">
        <title>High frequency of phylogenetically diverse reductive dehalogenase-homologous genes in deep subseafloor sedimentary metagenomes.</title>
        <authorList>
            <person name="Kawai M."/>
            <person name="Futagami T."/>
            <person name="Toyoda A."/>
            <person name="Takaki Y."/>
            <person name="Nishi S."/>
            <person name="Hori S."/>
            <person name="Arai W."/>
            <person name="Tsubouchi T."/>
            <person name="Morono Y."/>
            <person name="Uchiyama I."/>
            <person name="Ito T."/>
            <person name="Fujiyama A."/>
            <person name="Inagaki F."/>
            <person name="Takami H."/>
        </authorList>
    </citation>
    <scope>NUCLEOTIDE SEQUENCE</scope>
    <source>
        <strain evidence="2">Expedition CK06-06</strain>
    </source>
</reference>
<proteinExistence type="predicted"/>
<gene>
    <name evidence="2" type="ORF">S01H1_65397</name>
</gene>